<accession>A0A378TCM0</accession>
<dbReference type="CDD" id="cd02972">
    <property type="entry name" value="DsbA_family"/>
    <property type="match status" value="1"/>
</dbReference>
<dbReference type="EMBL" id="UGQT01000001">
    <property type="protein sequence ID" value="STZ58214.1"/>
    <property type="molecule type" value="Genomic_DNA"/>
</dbReference>
<evidence type="ECO:0000259" key="2">
    <source>
        <dbReference type="Pfam" id="PF13462"/>
    </source>
</evidence>
<gene>
    <name evidence="3" type="primary">pknE_2</name>
    <name evidence="3" type="ORF">NCTC10821_01724</name>
</gene>
<evidence type="ECO:0000256" key="1">
    <source>
        <dbReference type="SAM" id="SignalP"/>
    </source>
</evidence>
<dbReference type="OrthoDB" id="117402at2"/>
<dbReference type="InterPro" id="IPR012336">
    <property type="entry name" value="Thioredoxin-like_fold"/>
</dbReference>
<dbReference type="GO" id="GO:0016853">
    <property type="term" value="F:isomerase activity"/>
    <property type="evidence" value="ECO:0007669"/>
    <property type="project" value="UniProtKB-KW"/>
</dbReference>
<dbReference type="InterPro" id="IPR036249">
    <property type="entry name" value="Thioredoxin-like_sf"/>
</dbReference>
<keyword evidence="4" id="KW-1185">Reference proteome</keyword>
<reference evidence="3 4" key="1">
    <citation type="submission" date="2018-06" db="EMBL/GenBank/DDBJ databases">
        <authorList>
            <consortium name="Pathogen Informatics"/>
            <person name="Doyle S."/>
        </authorList>
    </citation>
    <scope>NUCLEOTIDE SEQUENCE [LARGE SCALE GENOMIC DNA]</scope>
    <source>
        <strain evidence="3 4">NCTC10821</strain>
    </source>
</reference>
<organism evidence="3 4">
    <name type="scientific">Mycolicibacterium tokaiense</name>
    <dbReference type="NCBI Taxonomy" id="39695"/>
    <lineage>
        <taxon>Bacteria</taxon>
        <taxon>Bacillati</taxon>
        <taxon>Actinomycetota</taxon>
        <taxon>Actinomycetes</taxon>
        <taxon>Mycobacteriales</taxon>
        <taxon>Mycobacteriaceae</taxon>
        <taxon>Mycolicibacterium</taxon>
    </lineage>
</organism>
<feature type="domain" description="Thioredoxin-like fold" evidence="2">
    <location>
        <begin position="44"/>
        <end position="125"/>
    </location>
</feature>
<dbReference type="PROSITE" id="PS51257">
    <property type="entry name" value="PROKAR_LIPOPROTEIN"/>
    <property type="match status" value="1"/>
</dbReference>
<keyword evidence="1" id="KW-0732">Signal</keyword>
<protein>
    <submittedName>
        <fullName evidence="3">Protein-disulfide isomerase</fullName>
        <ecNumber evidence="3">2.7.11.1</ecNumber>
    </submittedName>
</protein>
<keyword evidence="3" id="KW-0413">Isomerase</keyword>
<feature type="signal peptide" evidence="1">
    <location>
        <begin position="1"/>
        <end position="20"/>
    </location>
</feature>
<dbReference type="Proteomes" id="UP000254978">
    <property type="component" value="Unassembled WGS sequence"/>
</dbReference>
<sequence>MRLPGLALAAVVALALTGCAREVAGVAVPDPRTAGVTLTEDGFGIVAGFPDAPLQVEIFTEPQCSHCADLQARYGEEMKAAMEAGRLTVTYRPLTFLDDEYLTDYSATASNTLFLAVDSATDTGTDAATFQNYVEELWANQDLSFFDFTDQDFADIATDSGLPDAVVTRIADGDTAVDTDALLEFNFTALENISPNNLGTPLVYDLGREQVVDIADEQWLTTLLR</sequence>
<dbReference type="RefSeq" id="WP_115278147.1">
    <property type="nucleotide sequence ID" value="NZ_AP022600.1"/>
</dbReference>
<evidence type="ECO:0000313" key="4">
    <source>
        <dbReference type="Proteomes" id="UP000254978"/>
    </source>
</evidence>
<dbReference type="Pfam" id="PF13462">
    <property type="entry name" value="Thioredoxin_4"/>
    <property type="match status" value="1"/>
</dbReference>
<name>A0A378TCM0_9MYCO</name>
<dbReference type="AlphaFoldDB" id="A0A378TCM0"/>
<dbReference type="EC" id="2.7.11.1" evidence="3"/>
<dbReference type="SUPFAM" id="SSF52833">
    <property type="entry name" value="Thioredoxin-like"/>
    <property type="match status" value="1"/>
</dbReference>
<evidence type="ECO:0000313" key="3">
    <source>
        <dbReference type="EMBL" id="STZ58214.1"/>
    </source>
</evidence>
<dbReference type="Gene3D" id="3.40.30.10">
    <property type="entry name" value="Glutaredoxin"/>
    <property type="match status" value="1"/>
</dbReference>
<feature type="chain" id="PRO_5039302892" evidence="1">
    <location>
        <begin position="21"/>
        <end position="225"/>
    </location>
</feature>
<keyword evidence="3" id="KW-0808">Transferase</keyword>
<proteinExistence type="predicted"/>
<dbReference type="GO" id="GO:0004674">
    <property type="term" value="F:protein serine/threonine kinase activity"/>
    <property type="evidence" value="ECO:0007669"/>
    <property type="project" value="UniProtKB-EC"/>
</dbReference>